<dbReference type="STRING" id="1724.GCA_001044175_02553"/>
<dbReference type="SUPFAM" id="SSF81342">
    <property type="entry name" value="Transmembrane di-heme cytochromes"/>
    <property type="match status" value="1"/>
</dbReference>
<accession>A0A2A9DPK5</accession>
<protein>
    <submittedName>
        <fullName evidence="3">Cytochrome b561-like protein</fullName>
    </submittedName>
</protein>
<dbReference type="EMBL" id="PDJF01000001">
    <property type="protein sequence ID" value="PFG27849.1"/>
    <property type="molecule type" value="Genomic_DNA"/>
</dbReference>
<keyword evidence="4" id="KW-1185">Reference proteome</keyword>
<keyword evidence="2" id="KW-0812">Transmembrane</keyword>
<evidence type="ECO:0000256" key="1">
    <source>
        <dbReference type="SAM" id="MobiDB-lite"/>
    </source>
</evidence>
<dbReference type="Proteomes" id="UP000221653">
    <property type="component" value="Unassembled WGS sequence"/>
</dbReference>
<keyword evidence="2" id="KW-0472">Membrane</keyword>
<feature type="transmembrane region" description="Helical" evidence="2">
    <location>
        <begin position="84"/>
        <end position="106"/>
    </location>
</feature>
<evidence type="ECO:0000313" key="3">
    <source>
        <dbReference type="EMBL" id="PFG27849.1"/>
    </source>
</evidence>
<feature type="compositionally biased region" description="Pro residues" evidence="1">
    <location>
        <begin position="1"/>
        <end position="71"/>
    </location>
</feature>
<dbReference type="GO" id="GO:0016020">
    <property type="term" value="C:membrane"/>
    <property type="evidence" value="ECO:0007669"/>
    <property type="project" value="InterPro"/>
</dbReference>
<feature type="transmembrane region" description="Helical" evidence="2">
    <location>
        <begin position="177"/>
        <end position="204"/>
    </location>
</feature>
<dbReference type="AlphaFoldDB" id="A0A2A9DPK5"/>
<comment type="caution">
    <text evidence="3">The sequence shown here is derived from an EMBL/GenBank/DDBJ whole genome shotgun (WGS) entry which is preliminary data.</text>
</comment>
<feature type="transmembrane region" description="Helical" evidence="2">
    <location>
        <begin position="328"/>
        <end position="348"/>
    </location>
</feature>
<reference evidence="3 4" key="1">
    <citation type="submission" date="2017-10" db="EMBL/GenBank/DDBJ databases">
        <title>Sequencing the genomes of 1000 actinobacteria strains.</title>
        <authorList>
            <person name="Klenk H.-P."/>
        </authorList>
    </citation>
    <scope>NUCLEOTIDE SEQUENCE [LARGE SCALE GENOMIC DNA]</scope>
    <source>
        <strain evidence="3 4">DSM 20688</strain>
    </source>
</reference>
<feature type="transmembrane region" description="Helical" evidence="2">
    <location>
        <begin position="287"/>
        <end position="308"/>
    </location>
</feature>
<proteinExistence type="predicted"/>
<gene>
    <name evidence="3" type="ORF">ATK06_0928</name>
</gene>
<feature type="transmembrane region" description="Helical" evidence="2">
    <location>
        <begin position="249"/>
        <end position="267"/>
    </location>
</feature>
<dbReference type="GO" id="GO:0022904">
    <property type="term" value="P:respiratory electron transport chain"/>
    <property type="evidence" value="ECO:0007669"/>
    <property type="project" value="InterPro"/>
</dbReference>
<organism evidence="3 4">
    <name type="scientific">Corynebacterium renale</name>
    <dbReference type="NCBI Taxonomy" id="1724"/>
    <lineage>
        <taxon>Bacteria</taxon>
        <taxon>Bacillati</taxon>
        <taxon>Actinomycetota</taxon>
        <taxon>Actinomycetes</taxon>
        <taxon>Mycobacteriales</taxon>
        <taxon>Corynebacteriaceae</taxon>
        <taxon>Corynebacterium</taxon>
    </lineage>
</organism>
<feature type="transmembrane region" description="Helical" evidence="2">
    <location>
        <begin position="134"/>
        <end position="157"/>
    </location>
</feature>
<dbReference type="InterPro" id="IPR016174">
    <property type="entry name" value="Di-haem_cyt_TM"/>
</dbReference>
<feature type="region of interest" description="Disordered" evidence="1">
    <location>
        <begin position="1"/>
        <end position="75"/>
    </location>
</feature>
<evidence type="ECO:0000256" key="2">
    <source>
        <dbReference type="SAM" id="Phobius"/>
    </source>
</evidence>
<name>A0A2A9DPK5_9CORY</name>
<evidence type="ECO:0000313" key="4">
    <source>
        <dbReference type="Proteomes" id="UP000221653"/>
    </source>
</evidence>
<dbReference type="Gene3D" id="1.20.950.20">
    <property type="entry name" value="Transmembrane di-heme cytochromes, Chain C"/>
    <property type="match status" value="1"/>
</dbReference>
<sequence length="366" mass="39091">MTDNRPTPPAPTPPGAAVPPPAVPPAAAPPAAAPPAAVPPAAVPPAAVPPAAAPPAAAPAPTPVAPTPEPAATPEEPVVEKRAVWPWIVGAVVLLAAAVLGSRWWLGTDAGAAFLDRYDGAAPMPADAPVGVPWWASWAHALNIFLMAGIIRTGIIVRRETRPAGYWRPRGKTRPKLTLTTWFHMLIDALWLLNGVIFVILLIVTGQWARVVPSSWEVFPNALSAGLQYASLDWPTHDSWIHYNGLQQLMYFAVIFIAAPLAIVSGLRLSPLWPAKWTFFTKDQARVLHFPVMVFFVVFIVVHVALVFLTGALTNLNHMFAATNQEGFTGLVMFLVVAVFTGGFVAALRPSVFASVARLTGDVSQR</sequence>
<keyword evidence="2" id="KW-1133">Transmembrane helix</keyword>